<accession>A0A2T6C3E8</accession>
<keyword evidence="3" id="KW-1185">Reference proteome</keyword>
<evidence type="ECO:0000313" key="2">
    <source>
        <dbReference type="EMBL" id="PTX62851.1"/>
    </source>
</evidence>
<feature type="transmembrane region" description="Helical" evidence="1">
    <location>
        <begin position="178"/>
        <end position="198"/>
    </location>
</feature>
<feature type="transmembrane region" description="Helical" evidence="1">
    <location>
        <begin position="304"/>
        <end position="327"/>
    </location>
</feature>
<keyword evidence="1" id="KW-0472">Membrane</keyword>
<proteinExistence type="predicted"/>
<reference evidence="2 3" key="1">
    <citation type="submission" date="2018-04" db="EMBL/GenBank/DDBJ databases">
        <title>Genomic Encyclopedia of Archaeal and Bacterial Type Strains, Phase II (KMG-II): from individual species to whole genera.</title>
        <authorList>
            <person name="Goeker M."/>
        </authorList>
    </citation>
    <scope>NUCLEOTIDE SEQUENCE [LARGE SCALE GENOMIC DNA]</scope>
    <source>
        <strain evidence="2 3">DSM 25731</strain>
    </source>
</reference>
<dbReference type="AlphaFoldDB" id="A0A2T6C3E8"/>
<keyword evidence="1" id="KW-1133">Transmembrane helix</keyword>
<feature type="transmembrane region" description="Helical" evidence="1">
    <location>
        <begin position="243"/>
        <end position="260"/>
    </location>
</feature>
<dbReference type="OrthoDB" id="114919at2"/>
<feature type="transmembrane region" description="Helical" evidence="1">
    <location>
        <begin position="12"/>
        <end position="39"/>
    </location>
</feature>
<feature type="transmembrane region" description="Helical" evidence="1">
    <location>
        <begin position="100"/>
        <end position="119"/>
    </location>
</feature>
<sequence length="337" mass="38736">MKTENVDLLNTGLILVSFLFAYWLPFELFLFAYAVLGPLHYLTEINWIRDKKYFIASKLWIYLVVAAALLVSLPPLLRVFTPETYVDAEMVLFIINTLPPYFNACLFMSIMAAVAFTVFKSKSSQYAVLALGVVLAVLFHALPLYHLLVGVFLPTVIHVYLFTIMFMWYGNLKSKSRIGYFNIIFMFAIPFLIIFLSLNPFDYVLGDTTSTIYNDNKLLFLNAKISETMGLSEANSLAFEGNVFIKIQIFIAFAYTYHYLNWFSKTSVIGWHKKLTQKRSVTIALLWIGSVALYMYHYKIGFTLLLFLSFVHVFMEFPLNVISIRAVGKSFFTSKKS</sequence>
<dbReference type="EMBL" id="QBKT01000002">
    <property type="protein sequence ID" value="PTX62851.1"/>
    <property type="molecule type" value="Genomic_DNA"/>
</dbReference>
<feature type="transmembrane region" description="Helical" evidence="1">
    <location>
        <begin position="281"/>
        <end position="298"/>
    </location>
</feature>
<protein>
    <submittedName>
        <fullName evidence="2">Uncharacterized protein</fullName>
    </submittedName>
</protein>
<name>A0A2T6C3E8_9FLAO</name>
<gene>
    <name evidence="2" type="ORF">C8N46_102251</name>
</gene>
<dbReference type="RefSeq" id="WP_146169739.1">
    <property type="nucleotide sequence ID" value="NZ_QBKT01000002.1"/>
</dbReference>
<dbReference type="Proteomes" id="UP000244090">
    <property type="component" value="Unassembled WGS sequence"/>
</dbReference>
<organism evidence="2 3">
    <name type="scientific">Kordia periserrulae</name>
    <dbReference type="NCBI Taxonomy" id="701523"/>
    <lineage>
        <taxon>Bacteria</taxon>
        <taxon>Pseudomonadati</taxon>
        <taxon>Bacteroidota</taxon>
        <taxon>Flavobacteriia</taxon>
        <taxon>Flavobacteriales</taxon>
        <taxon>Flavobacteriaceae</taxon>
        <taxon>Kordia</taxon>
    </lineage>
</organism>
<comment type="caution">
    <text evidence="2">The sequence shown here is derived from an EMBL/GenBank/DDBJ whole genome shotgun (WGS) entry which is preliminary data.</text>
</comment>
<evidence type="ECO:0000256" key="1">
    <source>
        <dbReference type="SAM" id="Phobius"/>
    </source>
</evidence>
<feature type="transmembrane region" description="Helical" evidence="1">
    <location>
        <begin position="151"/>
        <end position="171"/>
    </location>
</feature>
<evidence type="ECO:0000313" key="3">
    <source>
        <dbReference type="Proteomes" id="UP000244090"/>
    </source>
</evidence>
<feature type="transmembrane region" description="Helical" evidence="1">
    <location>
        <begin position="59"/>
        <end position="80"/>
    </location>
</feature>
<feature type="transmembrane region" description="Helical" evidence="1">
    <location>
        <begin position="126"/>
        <end position="145"/>
    </location>
</feature>
<keyword evidence="1" id="KW-0812">Transmembrane</keyword>